<dbReference type="EMBL" id="AP019860">
    <property type="protein sequence ID" value="BBM82492.1"/>
    <property type="molecule type" value="Genomic_DNA"/>
</dbReference>
<proteinExistence type="inferred from homology"/>
<comment type="similarity">
    <text evidence="1">Belongs to the peptidase S51 family.</text>
</comment>
<accession>A0A5S9IJF4</accession>
<dbReference type="Proteomes" id="UP000326354">
    <property type="component" value="Chromosome"/>
</dbReference>
<evidence type="ECO:0008006" key="7">
    <source>
        <dbReference type="Google" id="ProtNLM"/>
    </source>
</evidence>
<dbReference type="AlphaFoldDB" id="A0A5S9IJF4"/>
<sequence>MFQPTALVYSSHNRSPYLHRNWIIEPALKSHDNKTIFQLPMSMKEQHQQDYSWGNFRWYFDQFKKWGLEYSTFFWNDHLANNDLDVLFQKLRDSQVVILGGGNSLLGIKRYRELGRRYCNDEDLFAKILHERARAGKLTAGFSAGASQLCEYLTEAIDHNLDNPYGFGMARNVMVTLHHEWGREQEIYECAARFQHCAAFGLPNDSGIAVEQGYLASGNFYQVIQFIVDSSWDIEEDGFHIKTRQGMKIEHYYNDSRKWVFNDQDMMVRITSNDGYNGAWIVQNGILDYWTQKPSGYDSIEQILSSH</sequence>
<dbReference type="OrthoDB" id="5489326at2"/>
<dbReference type="RefSeq" id="WP_151966732.1">
    <property type="nucleotide sequence ID" value="NZ_AP019860.1"/>
</dbReference>
<name>A0A5S9IJF4_UABAM</name>
<organism evidence="5 6">
    <name type="scientific">Uabimicrobium amorphum</name>
    <dbReference type="NCBI Taxonomy" id="2596890"/>
    <lineage>
        <taxon>Bacteria</taxon>
        <taxon>Pseudomonadati</taxon>
        <taxon>Planctomycetota</taxon>
        <taxon>Candidatus Uabimicrobiia</taxon>
        <taxon>Candidatus Uabimicrobiales</taxon>
        <taxon>Candidatus Uabimicrobiaceae</taxon>
        <taxon>Candidatus Uabimicrobium</taxon>
    </lineage>
</organism>
<dbReference type="InterPro" id="IPR005320">
    <property type="entry name" value="Peptidase_S51"/>
</dbReference>
<dbReference type="InterPro" id="IPR029062">
    <property type="entry name" value="Class_I_gatase-like"/>
</dbReference>
<keyword evidence="6" id="KW-1185">Reference proteome</keyword>
<evidence type="ECO:0000313" key="6">
    <source>
        <dbReference type="Proteomes" id="UP000326354"/>
    </source>
</evidence>
<gene>
    <name evidence="5" type="ORF">UABAM_00835</name>
</gene>
<dbReference type="SUPFAM" id="SSF52317">
    <property type="entry name" value="Class I glutamine amidotransferase-like"/>
    <property type="match status" value="1"/>
</dbReference>
<keyword evidence="3" id="KW-0378">Hydrolase</keyword>
<evidence type="ECO:0000256" key="3">
    <source>
        <dbReference type="ARBA" id="ARBA00022801"/>
    </source>
</evidence>
<protein>
    <recommendedName>
        <fullName evidence="7">Cyanophycinase</fullName>
    </recommendedName>
</protein>
<evidence type="ECO:0000313" key="5">
    <source>
        <dbReference type="EMBL" id="BBM82492.1"/>
    </source>
</evidence>
<evidence type="ECO:0000256" key="2">
    <source>
        <dbReference type="ARBA" id="ARBA00022670"/>
    </source>
</evidence>
<dbReference type="KEGG" id="uam:UABAM_00835"/>
<dbReference type="GO" id="GO:0008236">
    <property type="term" value="F:serine-type peptidase activity"/>
    <property type="evidence" value="ECO:0007669"/>
    <property type="project" value="UniProtKB-KW"/>
</dbReference>
<dbReference type="Pfam" id="PF03575">
    <property type="entry name" value="Peptidase_S51"/>
    <property type="match status" value="1"/>
</dbReference>
<evidence type="ECO:0000256" key="4">
    <source>
        <dbReference type="ARBA" id="ARBA00022825"/>
    </source>
</evidence>
<evidence type="ECO:0000256" key="1">
    <source>
        <dbReference type="ARBA" id="ARBA00006534"/>
    </source>
</evidence>
<keyword evidence="4" id="KW-0720">Serine protease</keyword>
<dbReference type="Gene3D" id="3.40.50.880">
    <property type="match status" value="1"/>
</dbReference>
<keyword evidence="2" id="KW-0645">Protease</keyword>
<dbReference type="GO" id="GO:0006508">
    <property type="term" value="P:proteolysis"/>
    <property type="evidence" value="ECO:0007669"/>
    <property type="project" value="UniProtKB-KW"/>
</dbReference>
<reference evidence="5 6" key="1">
    <citation type="submission" date="2019-08" db="EMBL/GenBank/DDBJ databases">
        <title>Complete genome sequence of Candidatus Uab amorphum.</title>
        <authorList>
            <person name="Shiratori T."/>
            <person name="Suzuki S."/>
            <person name="Kakizawa Y."/>
            <person name="Ishida K."/>
        </authorList>
    </citation>
    <scope>NUCLEOTIDE SEQUENCE [LARGE SCALE GENOMIC DNA]</scope>
    <source>
        <strain evidence="5 6">SRT547</strain>
    </source>
</reference>